<name>A0ABD3GT29_9MARC</name>
<proteinExistence type="predicted"/>
<dbReference type="EMBL" id="JBJQOH010000007">
    <property type="protein sequence ID" value="KAL3681597.1"/>
    <property type="molecule type" value="Genomic_DNA"/>
</dbReference>
<dbReference type="AlphaFoldDB" id="A0ABD3GT29"/>
<keyword evidence="2" id="KW-1133">Transmembrane helix</keyword>
<evidence type="ECO:0000313" key="3">
    <source>
        <dbReference type="EMBL" id="KAL3681597.1"/>
    </source>
</evidence>
<organism evidence="3 4">
    <name type="scientific">Riccia sorocarpa</name>
    <dbReference type="NCBI Taxonomy" id="122646"/>
    <lineage>
        <taxon>Eukaryota</taxon>
        <taxon>Viridiplantae</taxon>
        <taxon>Streptophyta</taxon>
        <taxon>Embryophyta</taxon>
        <taxon>Marchantiophyta</taxon>
        <taxon>Marchantiopsida</taxon>
        <taxon>Marchantiidae</taxon>
        <taxon>Marchantiales</taxon>
        <taxon>Ricciaceae</taxon>
        <taxon>Riccia</taxon>
    </lineage>
</organism>
<feature type="compositionally biased region" description="Polar residues" evidence="1">
    <location>
        <begin position="154"/>
        <end position="163"/>
    </location>
</feature>
<keyword evidence="2" id="KW-0812">Transmembrane</keyword>
<evidence type="ECO:0000256" key="1">
    <source>
        <dbReference type="SAM" id="MobiDB-lite"/>
    </source>
</evidence>
<evidence type="ECO:0000256" key="2">
    <source>
        <dbReference type="SAM" id="Phobius"/>
    </source>
</evidence>
<feature type="transmembrane region" description="Helical" evidence="2">
    <location>
        <begin position="12"/>
        <end position="34"/>
    </location>
</feature>
<comment type="caution">
    <text evidence="3">The sequence shown here is derived from an EMBL/GenBank/DDBJ whole genome shotgun (WGS) entry which is preliminary data.</text>
</comment>
<dbReference type="Proteomes" id="UP001633002">
    <property type="component" value="Unassembled WGS sequence"/>
</dbReference>
<reference evidence="3 4" key="1">
    <citation type="submission" date="2024-09" db="EMBL/GenBank/DDBJ databases">
        <title>Chromosome-scale assembly of Riccia sorocarpa.</title>
        <authorList>
            <person name="Paukszto L."/>
        </authorList>
    </citation>
    <scope>NUCLEOTIDE SEQUENCE [LARGE SCALE GENOMIC DNA]</scope>
    <source>
        <strain evidence="3">LP-2024</strain>
        <tissue evidence="3">Aerial parts of the thallus</tissue>
    </source>
</reference>
<evidence type="ECO:0000313" key="4">
    <source>
        <dbReference type="Proteomes" id="UP001633002"/>
    </source>
</evidence>
<keyword evidence="2" id="KW-0472">Membrane</keyword>
<gene>
    <name evidence="3" type="ORF">R1sor_024553</name>
</gene>
<keyword evidence="4" id="KW-1185">Reference proteome</keyword>
<feature type="region of interest" description="Disordered" evidence="1">
    <location>
        <begin position="127"/>
        <end position="187"/>
    </location>
</feature>
<protein>
    <submittedName>
        <fullName evidence="3">Uncharacterized protein</fullName>
    </submittedName>
</protein>
<sequence length="187" mass="20098">MLVTILLVISNLPASPVGNITSILNILVLILLMIPKLPSWEELRFGLRGVAILVASSCDLGCKELRFGLRRVASFRGCELRIVMAERSRSNDDHDAIQSVQAIPSSSPTESVDVCSLPTVAQAIDVPAGSPQADSTHAVPKPARGSQLRKDTTPILSNLSPPTTRARAIEKRSNNPSLESVKEIQVT</sequence>
<accession>A0ABD3GT29</accession>